<dbReference type="Pfam" id="PF00122">
    <property type="entry name" value="E1-E2_ATPase"/>
    <property type="match status" value="1"/>
</dbReference>
<dbReference type="PANTHER" id="PTHR45630:SF8">
    <property type="entry name" value="CATION-TRANSPORTING ATPASE"/>
    <property type="match status" value="1"/>
</dbReference>
<evidence type="ECO:0000313" key="16">
    <source>
        <dbReference type="EMBL" id="KAJ3218388.1"/>
    </source>
</evidence>
<dbReference type="Gene3D" id="3.40.50.1000">
    <property type="entry name" value="HAD superfamily/HAD-like"/>
    <property type="match status" value="1"/>
</dbReference>
<evidence type="ECO:0000259" key="14">
    <source>
        <dbReference type="Pfam" id="PF00690"/>
    </source>
</evidence>
<dbReference type="InterPro" id="IPR059000">
    <property type="entry name" value="ATPase_P-type_domA"/>
</dbReference>
<evidence type="ECO:0000256" key="11">
    <source>
        <dbReference type="ARBA" id="ARBA00049360"/>
    </source>
</evidence>
<evidence type="ECO:0000256" key="12">
    <source>
        <dbReference type="RuleBase" id="RU362082"/>
    </source>
</evidence>
<comment type="caution">
    <text evidence="12">Lacks conserved residue(s) required for the propagation of feature annotation.</text>
</comment>
<dbReference type="Gene3D" id="2.70.150.10">
    <property type="entry name" value="Calcium-transporting ATPase, cytoplasmic transduction domain A"/>
    <property type="match status" value="1"/>
</dbReference>
<dbReference type="AlphaFoldDB" id="A0AAD5XXT6"/>
<accession>A0AAD5XXT6</accession>
<dbReference type="Gene3D" id="3.40.1110.10">
    <property type="entry name" value="Calcium-transporting ATPase, cytoplasmic domain N"/>
    <property type="match status" value="1"/>
</dbReference>
<dbReference type="InterPro" id="IPR004014">
    <property type="entry name" value="ATPase_P-typ_cation-transptr_N"/>
</dbReference>
<dbReference type="GO" id="GO:0046872">
    <property type="term" value="F:metal ion binding"/>
    <property type="evidence" value="ECO:0007669"/>
    <property type="project" value="UniProtKB-UniRule"/>
</dbReference>
<evidence type="ECO:0000256" key="6">
    <source>
        <dbReference type="ARBA" id="ARBA00022840"/>
    </source>
</evidence>
<dbReference type="InterPro" id="IPR023214">
    <property type="entry name" value="HAD_sf"/>
</dbReference>
<dbReference type="SUPFAM" id="SSF56784">
    <property type="entry name" value="HAD-like"/>
    <property type="match status" value="1"/>
</dbReference>
<gene>
    <name evidence="16" type="ORF">HK099_005089</name>
</gene>
<evidence type="ECO:0000256" key="4">
    <source>
        <dbReference type="ARBA" id="ARBA00022723"/>
    </source>
</evidence>
<keyword evidence="7 12" id="KW-0460">Magnesium</keyword>
<evidence type="ECO:0000256" key="5">
    <source>
        <dbReference type="ARBA" id="ARBA00022741"/>
    </source>
</evidence>
<dbReference type="SUPFAM" id="SSF81660">
    <property type="entry name" value="Metal cation-transporting ATPase, ATP-binding domain N"/>
    <property type="match status" value="1"/>
</dbReference>
<feature type="domain" description="P5B-type ATPase N-terminal" evidence="15">
    <location>
        <begin position="36"/>
        <end position="147"/>
    </location>
</feature>
<comment type="catalytic activity">
    <reaction evidence="11 12">
        <text>ATP + H2O = ADP + phosphate + H(+)</text>
        <dbReference type="Rhea" id="RHEA:13065"/>
        <dbReference type="ChEBI" id="CHEBI:15377"/>
        <dbReference type="ChEBI" id="CHEBI:15378"/>
        <dbReference type="ChEBI" id="CHEBI:30616"/>
        <dbReference type="ChEBI" id="CHEBI:43474"/>
        <dbReference type="ChEBI" id="CHEBI:456216"/>
    </reaction>
</comment>
<dbReference type="Pfam" id="PF00690">
    <property type="entry name" value="Cation_ATPase_N"/>
    <property type="match status" value="1"/>
</dbReference>
<dbReference type="GO" id="GO:0140358">
    <property type="term" value="F:P-type transmembrane transporter activity"/>
    <property type="evidence" value="ECO:0007669"/>
    <property type="project" value="InterPro"/>
</dbReference>
<keyword evidence="9 12" id="KW-1133">Transmembrane helix</keyword>
<evidence type="ECO:0000256" key="7">
    <source>
        <dbReference type="ARBA" id="ARBA00022842"/>
    </source>
</evidence>
<reference evidence="16" key="1">
    <citation type="submission" date="2020-05" db="EMBL/GenBank/DDBJ databases">
        <title>Phylogenomic resolution of chytrid fungi.</title>
        <authorList>
            <person name="Stajich J.E."/>
            <person name="Amses K."/>
            <person name="Simmons R."/>
            <person name="Seto K."/>
            <person name="Myers J."/>
            <person name="Bonds A."/>
            <person name="Quandt C.A."/>
            <person name="Barry K."/>
            <person name="Liu P."/>
            <person name="Grigoriev I."/>
            <person name="Longcore J.E."/>
            <person name="James T.Y."/>
        </authorList>
    </citation>
    <scope>NUCLEOTIDE SEQUENCE</scope>
    <source>
        <strain evidence="16">JEL0476</strain>
    </source>
</reference>
<dbReference type="InterPro" id="IPR023299">
    <property type="entry name" value="ATPase_P-typ_cyto_dom_N"/>
</dbReference>
<feature type="domain" description="P-type ATPase A" evidence="13">
    <location>
        <begin position="262"/>
        <end position="362"/>
    </location>
</feature>
<dbReference type="GO" id="GO:0006874">
    <property type="term" value="P:intracellular calcium ion homeostasis"/>
    <property type="evidence" value="ECO:0007669"/>
    <property type="project" value="TreeGrafter"/>
</dbReference>
<keyword evidence="10 12" id="KW-0472">Membrane</keyword>
<keyword evidence="5 12" id="KW-0547">Nucleotide-binding</keyword>
<keyword evidence="2" id="KW-0597">Phosphoprotein</keyword>
<proteinExistence type="inferred from homology"/>
<evidence type="ECO:0000256" key="2">
    <source>
        <dbReference type="ARBA" id="ARBA00022553"/>
    </source>
</evidence>
<dbReference type="SUPFAM" id="SSF81653">
    <property type="entry name" value="Calcium ATPase, transduction domain A"/>
    <property type="match status" value="1"/>
</dbReference>
<evidence type="ECO:0000259" key="13">
    <source>
        <dbReference type="Pfam" id="PF00122"/>
    </source>
</evidence>
<feature type="domain" description="Cation-transporting P-type ATPase N-terminal" evidence="14">
    <location>
        <begin position="170"/>
        <end position="221"/>
    </location>
</feature>
<name>A0AAD5XXT6_9FUNG</name>
<dbReference type="InterPro" id="IPR006544">
    <property type="entry name" value="P-type_TPase_V"/>
</dbReference>
<evidence type="ECO:0000313" key="17">
    <source>
        <dbReference type="Proteomes" id="UP001211065"/>
    </source>
</evidence>
<evidence type="ECO:0000256" key="3">
    <source>
        <dbReference type="ARBA" id="ARBA00022692"/>
    </source>
</evidence>
<dbReference type="EMBL" id="JADGJW010000383">
    <property type="protein sequence ID" value="KAJ3218388.1"/>
    <property type="molecule type" value="Genomic_DNA"/>
</dbReference>
<dbReference type="Pfam" id="PF12409">
    <property type="entry name" value="P5-ATPase"/>
    <property type="match status" value="1"/>
</dbReference>
<keyword evidence="8 12" id="KW-1278">Translocase</keyword>
<dbReference type="InterPro" id="IPR047819">
    <property type="entry name" value="P5A-ATPase_N"/>
</dbReference>
<dbReference type="GO" id="GO:0005524">
    <property type="term" value="F:ATP binding"/>
    <property type="evidence" value="ECO:0007669"/>
    <property type="project" value="UniProtKB-UniRule"/>
</dbReference>
<keyword evidence="3 12" id="KW-0812">Transmembrane</keyword>
<keyword evidence="17" id="KW-1185">Reference proteome</keyword>
<dbReference type="InterPro" id="IPR008250">
    <property type="entry name" value="ATPase_P-typ_transduc_dom_A_sf"/>
</dbReference>
<dbReference type="EC" id="7.2.2.-" evidence="12"/>
<comment type="subcellular location">
    <subcellularLocation>
        <location evidence="1 12">Membrane</location>
        <topology evidence="1 12">Multi-pass membrane protein</topology>
    </subcellularLocation>
</comment>
<dbReference type="GO" id="GO:0019829">
    <property type="term" value="F:ATPase-coupled monoatomic cation transmembrane transporter activity"/>
    <property type="evidence" value="ECO:0007669"/>
    <property type="project" value="UniProtKB-UniRule"/>
</dbReference>
<evidence type="ECO:0000256" key="8">
    <source>
        <dbReference type="ARBA" id="ARBA00022967"/>
    </source>
</evidence>
<dbReference type="Pfam" id="PF13246">
    <property type="entry name" value="Cation_ATPase"/>
    <property type="match status" value="1"/>
</dbReference>
<dbReference type="InterPro" id="IPR036412">
    <property type="entry name" value="HAD-like_sf"/>
</dbReference>
<feature type="transmembrane region" description="Helical" evidence="12">
    <location>
        <begin position="49"/>
        <end position="67"/>
    </location>
</feature>
<dbReference type="SUPFAM" id="SSF81665">
    <property type="entry name" value="Calcium ATPase, transmembrane domain M"/>
    <property type="match status" value="1"/>
</dbReference>
<organism evidence="16 17">
    <name type="scientific">Clydaea vesicula</name>
    <dbReference type="NCBI Taxonomy" id="447962"/>
    <lineage>
        <taxon>Eukaryota</taxon>
        <taxon>Fungi</taxon>
        <taxon>Fungi incertae sedis</taxon>
        <taxon>Chytridiomycota</taxon>
        <taxon>Chytridiomycota incertae sedis</taxon>
        <taxon>Chytridiomycetes</taxon>
        <taxon>Lobulomycetales</taxon>
        <taxon>Lobulomycetaceae</taxon>
        <taxon>Clydaea</taxon>
    </lineage>
</organism>
<dbReference type="InterPro" id="IPR023298">
    <property type="entry name" value="ATPase_P-typ_TM_dom_sf"/>
</dbReference>
<comment type="similarity">
    <text evidence="12">Belongs to the cation transport ATPase (P-type) (TC 3.A.3) family. Type V subfamily.</text>
</comment>
<comment type="caution">
    <text evidence="16">The sequence shown here is derived from an EMBL/GenBank/DDBJ whole genome shotgun (WGS) entry which is preliminary data.</text>
</comment>
<keyword evidence="6 12" id="KW-0067">ATP-binding</keyword>
<dbReference type="Proteomes" id="UP001211065">
    <property type="component" value="Unassembled WGS sequence"/>
</dbReference>
<evidence type="ECO:0000259" key="15">
    <source>
        <dbReference type="Pfam" id="PF12409"/>
    </source>
</evidence>
<evidence type="ECO:0000256" key="10">
    <source>
        <dbReference type="ARBA" id="ARBA00023136"/>
    </source>
</evidence>
<evidence type="ECO:0000256" key="1">
    <source>
        <dbReference type="ARBA" id="ARBA00004141"/>
    </source>
</evidence>
<dbReference type="GO" id="GO:0016020">
    <property type="term" value="C:membrane"/>
    <property type="evidence" value="ECO:0007669"/>
    <property type="project" value="UniProtKB-SubCell"/>
</dbReference>
<keyword evidence="4 12" id="KW-0479">Metal-binding</keyword>
<protein>
    <recommendedName>
        <fullName evidence="12">Cation-transporting ATPase</fullName>
        <ecNumber evidence="12">7.2.2.-</ecNumber>
    </recommendedName>
</protein>
<evidence type="ECO:0000256" key="9">
    <source>
        <dbReference type="ARBA" id="ARBA00022989"/>
    </source>
</evidence>
<dbReference type="PANTHER" id="PTHR45630">
    <property type="entry name" value="CATION-TRANSPORTING ATPASE-RELATED"/>
    <property type="match status" value="1"/>
</dbReference>
<dbReference type="PRINTS" id="PR00119">
    <property type="entry name" value="CATATPASE"/>
</dbReference>
<sequence>MDYSKLEDNSTTLEMYRYSQEDPNDVIDLQYLPPEYVSIEGYKEYKPKYMLYCISSLLSFGILPIIAKQYPKLRVSFSKVASDKFRDATSVLVLTPGERSHYEELEIKTLNLSWESMALFGLASTESNYQHNNIKYFEFRRQRYIYKEIQSSFQRIDVKLKKNLMEISQMKYGLSEEEAKFLLEFNGKNDIEIQPSPIIDLLFDKLFHPFYVFQLFSTILWIIEKYYTYSMIIILMSIGSVFWEVYSTRLNENNLRSLAVGAHSVSVLRNKNIQNISVKDLVVGDAVVLNSGKPSEEGTLNCLVGCDMILVQGLSVLVDESSLTGESIPVVKSSLSTVETRQEELSMERHKKYLLYCGSKILSYKKPKNSSTQTSEFNNNLDFLLKDSAIGIVVSTGNLFRSILYPNEIEFKFYQDAYKFLFMLSIVALKNKTPILEILVQSFDLITIAVPPALPLVLTVGIALSWIGSLYSVEGKFRLFESKVTREDMETLLFQCLSTCHGINVVNNVNIGHSVDVEMLKASGWQFSQKEPYFITPSGEKISVIGESFIPTDDSTKNYLKTIKRFDFEAQVQRHSVVCANFIENKVILFSKGSPESIRNICDPSTVPEDFISKLNHYASKGFYVLACACKILSEKTDSLSQLDIDSIKRENVEYKLVFLGFFILENPLKKESRDTIKELSSAAIRSVIITGDNSLTAVHVAKELKLCSSVVVIDLNRHGEVVFTASKNIENAEYFPLENLSEYLNTSSDQIDIAMSGAALQSIQELHNKTFVNWLICRTRIFSRAKPDQKTWIVEALIGNGFCVGMCGDGTNDCGALKAANVGLALSDTEASMIARAVSGLDDATMLPLNNSAPVTTIYPCYPINIEADTTPEFHVLGNFSEKISFPSQNYLVSSYETTTTWMFSHKTVLDKYRVLVVPHRCCHTVELAILYRRRTNFCGISKKLLFPWNQLKEERKKIKKAVKRAKEAGVLATVFFDNKEVSAVANGLGIVRSTSVISSFDALHLIDHDDQYSCDKSVEKHFTF</sequence>